<dbReference type="Proteomes" id="UP000790787">
    <property type="component" value="Chromosome 20"/>
</dbReference>
<name>A0A1S4CPZ1_TOBAC</name>
<dbReference type="PANTHER" id="PTHR37249:SF8">
    <property type="match status" value="1"/>
</dbReference>
<dbReference type="STRING" id="4097.A0A1S4CPZ1"/>
<dbReference type="PaxDb" id="4097-A0A1S4CPZ1"/>
<evidence type="ECO:0000256" key="1">
    <source>
        <dbReference type="SAM" id="MobiDB-lite"/>
    </source>
</evidence>
<dbReference type="GeneID" id="107821139"/>
<evidence type="ECO:0000313" key="4">
    <source>
        <dbReference type="RefSeq" id="XP_016503034.1"/>
    </source>
</evidence>
<dbReference type="OrthoDB" id="1938519at2759"/>
<keyword evidence="2" id="KW-1133">Transmembrane helix</keyword>
<gene>
    <name evidence="4" type="primary">LOC107821139</name>
</gene>
<reference evidence="4" key="2">
    <citation type="submission" date="2025-08" db="UniProtKB">
        <authorList>
            <consortium name="RefSeq"/>
        </authorList>
    </citation>
    <scope>IDENTIFICATION</scope>
    <source>
        <tissue evidence="4">Leaf</tissue>
    </source>
</reference>
<dbReference type="KEGG" id="nta:107821139"/>
<feature type="region of interest" description="Disordered" evidence="1">
    <location>
        <begin position="45"/>
        <end position="111"/>
    </location>
</feature>
<sequence>MKAFGFFILFLVMGTAFLSFICFSTGGMSFKWQNNDMEMTIRSRKLQGNGFGPSTTEGDSSNLDMEDYRPIDPVPSTKASIRPGPVEHGTPLMPYIPRPSPPPISANGGLP</sequence>
<dbReference type="OMA" id="GMSFKWQ"/>
<reference evidence="3" key="1">
    <citation type="journal article" date="2014" name="Nat. Commun.">
        <title>The tobacco genome sequence and its comparison with those of tomato and potato.</title>
        <authorList>
            <person name="Sierro N."/>
            <person name="Battey J.N."/>
            <person name="Ouadi S."/>
            <person name="Bakaher N."/>
            <person name="Bovet L."/>
            <person name="Willig A."/>
            <person name="Goepfert S."/>
            <person name="Peitsch M.C."/>
            <person name="Ivanov N.V."/>
        </authorList>
    </citation>
    <scope>NUCLEOTIDE SEQUENCE [LARGE SCALE GENOMIC DNA]</scope>
</reference>
<keyword evidence="2" id="KW-0812">Transmembrane</keyword>
<feature type="transmembrane region" description="Helical" evidence="2">
    <location>
        <begin position="6"/>
        <end position="30"/>
    </location>
</feature>
<evidence type="ECO:0000313" key="3">
    <source>
        <dbReference type="Proteomes" id="UP000790787"/>
    </source>
</evidence>
<dbReference type="RefSeq" id="XP_016503034.1">
    <property type="nucleotide sequence ID" value="XM_016647548.2"/>
</dbReference>
<keyword evidence="3" id="KW-1185">Reference proteome</keyword>
<accession>A0A1S4CPZ1</accession>
<dbReference type="RefSeq" id="XP_016503034.1">
    <property type="nucleotide sequence ID" value="XM_016647548.1"/>
</dbReference>
<dbReference type="AlphaFoldDB" id="A0A1S4CPZ1"/>
<feature type="compositionally biased region" description="Pro residues" evidence="1">
    <location>
        <begin position="94"/>
        <end position="104"/>
    </location>
</feature>
<protein>
    <submittedName>
        <fullName evidence="4">Uncharacterized protein LOC107821139</fullName>
    </submittedName>
</protein>
<dbReference type="PANTHER" id="PTHR37249">
    <property type="entry name" value="OS03G0206201 PROTEIN"/>
    <property type="match status" value="1"/>
</dbReference>
<organism evidence="3 4">
    <name type="scientific">Nicotiana tabacum</name>
    <name type="common">Common tobacco</name>
    <dbReference type="NCBI Taxonomy" id="4097"/>
    <lineage>
        <taxon>Eukaryota</taxon>
        <taxon>Viridiplantae</taxon>
        <taxon>Streptophyta</taxon>
        <taxon>Embryophyta</taxon>
        <taxon>Tracheophyta</taxon>
        <taxon>Spermatophyta</taxon>
        <taxon>Magnoliopsida</taxon>
        <taxon>eudicotyledons</taxon>
        <taxon>Gunneridae</taxon>
        <taxon>Pentapetalae</taxon>
        <taxon>asterids</taxon>
        <taxon>lamiids</taxon>
        <taxon>Solanales</taxon>
        <taxon>Solanaceae</taxon>
        <taxon>Nicotianoideae</taxon>
        <taxon>Nicotianeae</taxon>
        <taxon>Nicotiana</taxon>
    </lineage>
</organism>
<proteinExistence type="predicted"/>
<keyword evidence="2" id="KW-0472">Membrane</keyword>
<evidence type="ECO:0000256" key="2">
    <source>
        <dbReference type="SAM" id="Phobius"/>
    </source>
</evidence>
<feature type="compositionally biased region" description="Polar residues" evidence="1">
    <location>
        <begin position="52"/>
        <end position="63"/>
    </location>
</feature>